<accession>A0A0F2LSF0</accession>
<dbReference type="EMBL" id="JZWS02000019">
    <property type="protein sequence ID" value="MCL7344639.1"/>
    <property type="molecule type" value="Genomic_DNA"/>
</dbReference>
<organism evidence="1">
    <name type="scientific">Candidatus Aramenus sulfurataquae</name>
    <dbReference type="NCBI Taxonomy" id="1326980"/>
    <lineage>
        <taxon>Archaea</taxon>
        <taxon>Thermoproteota</taxon>
        <taxon>Thermoprotei</taxon>
        <taxon>Sulfolobales</taxon>
        <taxon>Sulfolobaceae</taxon>
        <taxon>Candidatus Aramenus</taxon>
    </lineage>
</organism>
<evidence type="ECO:0000313" key="1">
    <source>
        <dbReference type="EMBL" id="KJR78726.1"/>
    </source>
</evidence>
<comment type="caution">
    <text evidence="1">The sequence shown here is derived from an EMBL/GenBank/DDBJ whole genome shotgun (WGS) entry which is preliminary data.</text>
</comment>
<reference evidence="2" key="2">
    <citation type="submission" date="2022-05" db="EMBL/GenBank/DDBJ databases">
        <title>Metagenome Sequencing of an Archaeal-Dominated Microbial Community from a Hot Spring at the Los Azufres Geothermal Field, Mexico.</title>
        <authorList>
            <person name="Marin-Paredes R."/>
            <person name="Martinez-Romero E."/>
            <person name="Servin-Garciduenas L.E."/>
        </authorList>
    </citation>
    <scope>NUCLEOTIDE SEQUENCE</scope>
    <source>
        <strain evidence="2">AZ1-454</strain>
    </source>
</reference>
<proteinExistence type="predicted"/>
<protein>
    <submittedName>
        <fullName evidence="1">Uncharacterized protein</fullName>
    </submittedName>
</protein>
<sequence>MAGLIFGDIAGAVVRFFHLVEDFIVDAIRWIKDAIIKLYGALERGMRTAVSYEKTVVREAIRFFSRHDDLAFGLIFAILFDTMGVNE</sequence>
<reference evidence="1" key="1">
    <citation type="submission" date="2015-03" db="EMBL/GenBank/DDBJ databases">
        <title>Metagenome Sequencing of an Archaeal-Dominated Microbial Community from a Hot Spring at the Los Azufres Geothermal Field, Mexico.</title>
        <authorList>
            <person name="Servin-Garciduenas L.E."/>
            <person name="Martinez-Romero E."/>
        </authorList>
    </citation>
    <scope>NUCLEOTIDE SEQUENCE [LARGE SCALE GENOMIC DNA]</scope>
    <source>
        <strain evidence="1">AZ1-454</strain>
    </source>
</reference>
<gene>
    <name evidence="2" type="ORF">TQ35_008720</name>
    <name evidence="1" type="ORF">TQ35_05720</name>
</gene>
<dbReference type="AlphaFoldDB" id="A0A0F2LSF0"/>
<name>A0A0F2LSF0_9CREN</name>
<evidence type="ECO:0000313" key="2">
    <source>
        <dbReference type="EMBL" id="MCL7344639.1"/>
    </source>
</evidence>
<dbReference type="EMBL" id="JZWS01000058">
    <property type="protein sequence ID" value="KJR78726.1"/>
    <property type="molecule type" value="Genomic_DNA"/>
</dbReference>